<evidence type="ECO:0000313" key="3">
    <source>
        <dbReference type="EMBL" id="QJA86644.1"/>
    </source>
</evidence>
<sequence length="141" mass="16613">MYKDKEEQRESNRLAAQRRRDKQKGMTKGMTIEEEASYPDEKNVIPIDRIEFIKQELNDPFLIDDIEEASKFFKDRDIRYERAYRYKLWRDTGQIYDTDTGTLAKLSQAISSLKNHKVLDGVSYGITPLEDIDRMLSKPSL</sequence>
<evidence type="ECO:0000256" key="1">
    <source>
        <dbReference type="SAM" id="MobiDB-lite"/>
    </source>
</evidence>
<dbReference type="PROSITE" id="PS00036">
    <property type="entry name" value="BZIP_BASIC"/>
    <property type="match status" value="1"/>
</dbReference>
<feature type="domain" description="BZIP" evidence="2">
    <location>
        <begin position="9"/>
        <end position="22"/>
    </location>
</feature>
<evidence type="ECO:0000259" key="2">
    <source>
        <dbReference type="PROSITE" id="PS00036"/>
    </source>
</evidence>
<accession>A0A6M3KYZ2</accession>
<organism evidence="3">
    <name type="scientific">viral metagenome</name>
    <dbReference type="NCBI Taxonomy" id="1070528"/>
    <lineage>
        <taxon>unclassified sequences</taxon>
        <taxon>metagenomes</taxon>
        <taxon>organismal metagenomes</taxon>
    </lineage>
</organism>
<protein>
    <recommendedName>
        <fullName evidence="2">BZIP domain-containing protein</fullName>
    </recommendedName>
</protein>
<dbReference type="EMBL" id="MT142649">
    <property type="protein sequence ID" value="QJA86644.1"/>
    <property type="molecule type" value="Genomic_DNA"/>
</dbReference>
<reference evidence="3" key="1">
    <citation type="submission" date="2020-03" db="EMBL/GenBank/DDBJ databases">
        <title>The deep terrestrial virosphere.</title>
        <authorList>
            <person name="Holmfeldt K."/>
            <person name="Nilsson E."/>
            <person name="Simone D."/>
            <person name="Lopez-Fernandez M."/>
            <person name="Wu X."/>
            <person name="de Brujin I."/>
            <person name="Lundin D."/>
            <person name="Andersson A."/>
            <person name="Bertilsson S."/>
            <person name="Dopson M."/>
        </authorList>
    </citation>
    <scope>NUCLEOTIDE SEQUENCE</scope>
    <source>
        <strain evidence="3">MM415B03149</strain>
    </source>
</reference>
<dbReference type="GO" id="GO:0003700">
    <property type="term" value="F:DNA-binding transcription factor activity"/>
    <property type="evidence" value="ECO:0007669"/>
    <property type="project" value="InterPro"/>
</dbReference>
<name>A0A6M3KYZ2_9ZZZZ</name>
<feature type="region of interest" description="Disordered" evidence="1">
    <location>
        <begin position="1"/>
        <end position="32"/>
    </location>
</feature>
<proteinExistence type="predicted"/>
<dbReference type="InterPro" id="IPR004827">
    <property type="entry name" value="bZIP"/>
</dbReference>
<gene>
    <name evidence="3" type="ORF">MM415B03149_0011</name>
</gene>
<feature type="compositionally biased region" description="Basic and acidic residues" evidence="1">
    <location>
        <begin position="1"/>
        <end position="12"/>
    </location>
</feature>
<dbReference type="AlphaFoldDB" id="A0A6M3KYZ2"/>